<protein>
    <recommendedName>
        <fullName evidence="11">Kinesin-like protein</fullName>
    </recommendedName>
</protein>
<comment type="caution">
    <text evidence="15">The sequence shown here is derived from an EMBL/GenBank/DDBJ whole genome shotgun (WGS) entry which is preliminary data.</text>
</comment>
<name>A0AAD9EYJ9_DISEL</name>
<reference evidence="15" key="1">
    <citation type="submission" date="2023-04" db="EMBL/GenBank/DDBJ databases">
        <title>Chromosome-level genome of Chaenocephalus aceratus.</title>
        <authorList>
            <person name="Park H."/>
        </authorList>
    </citation>
    <scope>NUCLEOTIDE SEQUENCE</scope>
    <source>
        <strain evidence="15">DE</strain>
        <tissue evidence="15">Muscle</tissue>
    </source>
</reference>
<dbReference type="GO" id="GO:0008017">
    <property type="term" value="F:microtubule binding"/>
    <property type="evidence" value="ECO:0007669"/>
    <property type="project" value="InterPro"/>
</dbReference>
<dbReference type="InterPro" id="IPR027417">
    <property type="entry name" value="P-loop_NTPase"/>
</dbReference>
<dbReference type="Gene3D" id="3.40.850.10">
    <property type="entry name" value="Kinesin motor domain"/>
    <property type="match status" value="1"/>
</dbReference>
<dbReference type="InterPro" id="IPR019821">
    <property type="entry name" value="Kinesin_motor_CS"/>
</dbReference>
<dbReference type="Proteomes" id="UP001228049">
    <property type="component" value="Unassembled WGS sequence"/>
</dbReference>
<keyword evidence="6 10" id="KW-0067">ATP-binding</keyword>
<proteinExistence type="inferred from homology"/>
<dbReference type="GO" id="GO:0005634">
    <property type="term" value="C:nucleus"/>
    <property type="evidence" value="ECO:0007669"/>
    <property type="project" value="TreeGrafter"/>
</dbReference>
<dbReference type="InterPro" id="IPR036961">
    <property type="entry name" value="Kinesin_motor_dom_sf"/>
</dbReference>
<evidence type="ECO:0000259" key="14">
    <source>
        <dbReference type="PROSITE" id="PS50067"/>
    </source>
</evidence>
<keyword evidence="3" id="KW-0597">Phosphoprotein</keyword>
<sequence>MALSFSRAWRTVQTWSAEFSVISPGLDPRPSIIEQKLAVKTAAARPGSSDGGKSERVEVFLRIRPLTEAESERGEEQGCVAVQDEENVLLKAPKESHNMRAAERGITQSMHKFSFSKIMGPETTQQQFYECSMKKMVKDVLQGENRLLYTYGVTNSGKTYTIQGSGQEAGLLPRALSSLFSKLQGRLYGAMDIKPIMYQDVRHLSSGEIRTEELRRNSLLKEDNNLPFRRGGNTTVWDSGIGGLSSTSNIATQLEDTDSVCLEPDSLSHSGGDDLEEGVQFSIWVSFFEIYNEFLYDLLDASPSLQPRKRVTLRLGDDKQGNPYVKDLVWIQVRSADEAWRILKAGRRNQSFASTHLNTNSSRSHSIFSIRVLHVNPEADSAKSMHISELSVCDLAGSERCKEQRNGERMKEANNINASLLTLGRCIAALRHNQNNKSRPAQVVPFRDSKLTRVLQGFFCGRGTSSMVVNINPCASIYDETLQALKFSALASQLVHGPSTKTRVAYILSLLHEPAADGNENGDISMLNTESMLQAIDVLKREVLRQRKEKEVLEANVREQVVSEVMVVVSAMQDGFSDTLEAEKALVEDKYEQKIATLQKHLKIFYSEELKERDQVIECLSAALDETKAPPSPPGEDSIGCSGGLLRRSERINKTESGRLQVELDQCRAELLAKTQELTKLKTQMIVPGSTGTLAADRKLEDGQRNLRQLRLDLQRLGADLQSGERACCRNTGGEKLRQALAAADETLAKQDQILLDLQNGLMLVKADLRQKAETLAQTQLATPLSAARPTPGSCNKRGCRATAPIDTENRPPQKRPFFQSIFPTHTPTRRCNARLAEEANATPYSRILRSRQQSPPRSPAPTPRSLRGKY</sequence>
<feature type="binding site" evidence="10">
    <location>
        <begin position="152"/>
        <end position="159"/>
    </location>
    <ligand>
        <name>ATP</name>
        <dbReference type="ChEBI" id="CHEBI:30616"/>
    </ligand>
</feature>
<evidence type="ECO:0000256" key="7">
    <source>
        <dbReference type="ARBA" id="ARBA00023054"/>
    </source>
</evidence>
<dbReference type="GO" id="GO:0005876">
    <property type="term" value="C:spindle microtubule"/>
    <property type="evidence" value="ECO:0007669"/>
    <property type="project" value="TreeGrafter"/>
</dbReference>
<evidence type="ECO:0000256" key="4">
    <source>
        <dbReference type="ARBA" id="ARBA00022701"/>
    </source>
</evidence>
<evidence type="ECO:0000313" key="15">
    <source>
        <dbReference type="EMBL" id="KAK1882904.1"/>
    </source>
</evidence>
<comment type="subcellular location">
    <subcellularLocation>
        <location evidence="1">Cytoplasm</location>
        <location evidence="1">Cytoskeleton</location>
        <location evidence="1">Spindle</location>
    </subcellularLocation>
</comment>
<evidence type="ECO:0000256" key="5">
    <source>
        <dbReference type="ARBA" id="ARBA00022741"/>
    </source>
</evidence>
<dbReference type="InterPro" id="IPR001752">
    <property type="entry name" value="Kinesin_motor_dom"/>
</dbReference>
<feature type="domain" description="Kinesin motor" evidence="14">
    <location>
        <begin position="56"/>
        <end position="494"/>
    </location>
</feature>
<evidence type="ECO:0000256" key="11">
    <source>
        <dbReference type="RuleBase" id="RU000394"/>
    </source>
</evidence>
<gene>
    <name evidence="15" type="ORF">KUDE01_023684</name>
</gene>
<evidence type="ECO:0000256" key="2">
    <source>
        <dbReference type="ARBA" id="ARBA00022490"/>
    </source>
</evidence>
<dbReference type="SMART" id="SM00129">
    <property type="entry name" value="KISc"/>
    <property type="match status" value="1"/>
</dbReference>
<keyword evidence="16" id="KW-1185">Reference proteome</keyword>
<dbReference type="GO" id="GO:0008574">
    <property type="term" value="F:plus-end-directed microtubule motor activity"/>
    <property type="evidence" value="ECO:0007669"/>
    <property type="project" value="TreeGrafter"/>
</dbReference>
<feature type="region of interest" description="Disordered" evidence="13">
    <location>
        <begin position="785"/>
        <end position="826"/>
    </location>
</feature>
<dbReference type="PROSITE" id="PS50067">
    <property type="entry name" value="KINESIN_MOTOR_2"/>
    <property type="match status" value="1"/>
</dbReference>
<keyword evidence="2" id="KW-0963">Cytoplasm</keyword>
<dbReference type="SUPFAM" id="SSF52540">
    <property type="entry name" value="P-loop containing nucleoside triphosphate hydrolases"/>
    <property type="match status" value="1"/>
</dbReference>
<evidence type="ECO:0000256" key="13">
    <source>
        <dbReference type="SAM" id="MobiDB-lite"/>
    </source>
</evidence>
<comment type="similarity">
    <text evidence="10 11">Belongs to the TRAFAC class myosin-kinesin ATPase superfamily. Kinesin family.</text>
</comment>
<dbReference type="GO" id="GO:0051231">
    <property type="term" value="P:spindle elongation"/>
    <property type="evidence" value="ECO:0007669"/>
    <property type="project" value="TreeGrafter"/>
</dbReference>
<dbReference type="AlphaFoldDB" id="A0AAD9EYJ9"/>
<dbReference type="GO" id="GO:0005524">
    <property type="term" value="F:ATP binding"/>
    <property type="evidence" value="ECO:0007669"/>
    <property type="project" value="UniProtKB-UniRule"/>
</dbReference>
<evidence type="ECO:0000256" key="1">
    <source>
        <dbReference type="ARBA" id="ARBA00004186"/>
    </source>
</evidence>
<evidence type="ECO:0000256" key="6">
    <source>
        <dbReference type="ARBA" id="ARBA00022840"/>
    </source>
</evidence>
<evidence type="ECO:0000256" key="12">
    <source>
        <dbReference type="SAM" id="Coils"/>
    </source>
</evidence>
<evidence type="ECO:0000256" key="9">
    <source>
        <dbReference type="ARBA" id="ARBA00023212"/>
    </source>
</evidence>
<keyword evidence="8 10" id="KW-0505">Motor protein</keyword>
<dbReference type="PANTHER" id="PTHR47970:SF29">
    <property type="entry name" value="KINESIN FAMILY MEMBER 20B"/>
    <property type="match status" value="1"/>
</dbReference>
<keyword evidence="7 12" id="KW-0175">Coiled coil</keyword>
<feature type="coiled-coil region" evidence="12">
    <location>
        <begin position="664"/>
        <end position="727"/>
    </location>
</feature>
<keyword evidence="4 11" id="KW-0493">Microtubule</keyword>
<dbReference type="GO" id="GO:0007018">
    <property type="term" value="P:microtubule-based movement"/>
    <property type="evidence" value="ECO:0007669"/>
    <property type="project" value="InterPro"/>
</dbReference>
<dbReference type="PANTHER" id="PTHR47970">
    <property type="entry name" value="KINESIN-LIKE PROTEIN KIF11"/>
    <property type="match status" value="1"/>
</dbReference>
<keyword evidence="9" id="KW-0206">Cytoskeleton</keyword>
<dbReference type="Pfam" id="PF00225">
    <property type="entry name" value="Kinesin"/>
    <property type="match status" value="1"/>
</dbReference>
<evidence type="ECO:0000313" key="16">
    <source>
        <dbReference type="Proteomes" id="UP001228049"/>
    </source>
</evidence>
<accession>A0AAD9EYJ9</accession>
<dbReference type="FunFam" id="3.40.850.10:FF:000095">
    <property type="entry name" value="Kinesin-like protein"/>
    <property type="match status" value="1"/>
</dbReference>
<keyword evidence="5 10" id="KW-0547">Nucleotide-binding</keyword>
<dbReference type="PROSITE" id="PS00411">
    <property type="entry name" value="KINESIN_MOTOR_1"/>
    <property type="match status" value="1"/>
</dbReference>
<dbReference type="InterPro" id="IPR047149">
    <property type="entry name" value="KIF11-like"/>
</dbReference>
<dbReference type="EMBL" id="JASDAP010000023">
    <property type="protein sequence ID" value="KAK1882904.1"/>
    <property type="molecule type" value="Genomic_DNA"/>
</dbReference>
<evidence type="ECO:0000256" key="10">
    <source>
        <dbReference type="PROSITE-ProRule" id="PRU00283"/>
    </source>
</evidence>
<evidence type="ECO:0000256" key="8">
    <source>
        <dbReference type="ARBA" id="ARBA00023175"/>
    </source>
</evidence>
<dbReference type="PRINTS" id="PR00380">
    <property type="entry name" value="KINESINHEAVY"/>
</dbReference>
<feature type="compositionally biased region" description="Low complexity" evidence="13">
    <location>
        <begin position="846"/>
        <end position="856"/>
    </location>
</feature>
<evidence type="ECO:0000256" key="3">
    <source>
        <dbReference type="ARBA" id="ARBA00022553"/>
    </source>
</evidence>
<feature type="region of interest" description="Disordered" evidence="13">
    <location>
        <begin position="839"/>
        <end position="871"/>
    </location>
</feature>
<dbReference type="CDD" id="cd21787">
    <property type="entry name" value="RBD_KIF20A"/>
    <property type="match status" value="1"/>
</dbReference>
<dbReference type="GO" id="GO:0090307">
    <property type="term" value="P:mitotic spindle assembly"/>
    <property type="evidence" value="ECO:0007669"/>
    <property type="project" value="TreeGrafter"/>
</dbReference>
<dbReference type="GO" id="GO:0072686">
    <property type="term" value="C:mitotic spindle"/>
    <property type="evidence" value="ECO:0007669"/>
    <property type="project" value="TreeGrafter"/>
</dbReference>
<organism evidence="15 16">
    <name type="scientific">Dissostichus eleginoides</name>
    <name type="common">Patagonian toothfish</name>
    <name type="synonym">Dissostichus amissus</name>
    <dbReference type="NCBI Taxonomy" id="100907"/>
    <lineage>
        <taxon>Eukaryota</taxon>
        <taxon>Metazoa</taxon>
        <taxon>Chordata</taxon>
        <taxon>Craniata</taxon>
        <taxon>Vertebrata</taxon>
        <taxon>Euteleostomi</taxon>
        <taxon>Actinopterygii</taxon>
        <taxon>Neopterygii</taxon>
        <taxon>Teleostei</taxon>
        <taxon>Neoteleostei</taxon>
        <taxon>Acanthomorphata</taxon>
        <taxon>Eupercaria</taxon>
        <taxon>Perciformes</taxon>
        <taxon>Notothenioidei</taxon>
        <taxon>Nototheniidae</taxon>
        <taxon>Dissostichus</taxon>
    </lineage>
</organism>